<feature type="compositionally biased region" description="Basic and acidic residues" evidence="1">
    <location>
        <begin position="189"/>
        <end position="199"/>
    </location>
</feature>
<protein>
    <recommendedName>
        <fullName evidence="4">DUF222 domain-containing protein</fullName>
    </recommendedName>
</protein>
<dbReference type="AlphaFoldDB" id="G7GUX0"/>
<feature type="compositionally biased region" description="Low complexity" evidence="1">
    <location>
        <begin position="172"/>
        <end position="183"/>
    </location>
</feature>
<name>G7GUX0_9ACTN</name>
<proteinExistence type="predicted"/>
<evidence type="ECO:0000313" key="3">
    <source>
        <dbReference type="Proteomes" id="UP000006023"/>
    </source>
</evidence>
<sequence length="199" mass="21904">MRCGRMRFGCAPGVSHRGQPVDPAGPGQGPGFLDGHGIIDAATLRTMVTEAERSYLNTHTKQADRQPSRYTPSKKLINLVKTGELCCTFPGCNSPVWKAGIDHTTPFDHRNPTRGGQTVLTNLKPLCRFHHRIKTFTSWQDYQDDLGHGWFQSPLAMSSTPPSSPAAPCSPAPSHTATPTTRPSHPRRRPPETDRQTSR</sequence>
<organism evidence="2 3">
    <name type="scientific">Gordonia amarae NBRC 15530</name>
    <dbReference type="NCBI Taxonomy" id="1075090"/>
    <lineage>
        <taxon>Bacteria</taxon>
        <taxon>Bacillati</taxon>
        <taxon>Actinomycetota</taxon>
        <taxon>Actinomycetes</taxon>
        <taxon>Mycobacteriales</taxon>
        <taxon>Gordoniaceae</taxon>
        <taxon>Gordonia</taxon>
    </lineage>
</organism>
<comment type="caution">
    <text evidence="2">The sequence shown here is derived from an EMBL/GenBank/DDBJ whole genome shotgun (WGS) entry which is preliminary data.</text>
</comment>
<dbReference type="InterPro" id="IPR003615">
    <property type="entry name" value="HNH_nuc"/>
</dbReference>
<reference evidence="2 3" key="1">
    <citation type="submission" date="2011-11" db="EMBL/GenBank/DDBJ databases">
        <title>Whole genome shotgun sequence of Gordonia amarae NBRC 15530.</title>
        <authorList>
            <person name="Takarada H."/>
            <person name="Hosoyama A."/>
            <person name="Tsuchikane K."/>
            <person name="Katsumata H."/>
            <person name="Yamazaki S."/>
            <person name="Fujita N."/>
        </authorList>
    </citation>
    <scope>NUCLEOTIDE SEQUENCE [LARGE SCALE GENOMIC DNA]</scope>
    <source>
        <strain evidence="2 3">NBRC 15530</strain>
    </source>
</reference>
<evidence type="ECO:0008006" key="4">
    <source>
        <dbReference type="Google" id="ProtNLM"/>
    </source>
</evidence>
<dbReference type="Proteomes" id="UP000006023">
    <property type="component" value="Unassembled WGS sequence"/>
</dbReference>
<evidence type="ECO:0000256" key="1">
    <source>
        <dbReference type="SAM" id="MobiDB-lite"/>
    </source>
</evidence>
<dbReference type="eggNOG" id="COG1403">
    <property type="taxonomic scope" value="Bacteria"/>
</dbReference>
<dbReference type="CDD" id="cd00085">
    <property type="entry name" value="HNHc"/>
    <property type="match status" value="1"/>
</dbReference>
<feature type="region of interest" description="Disordered" evidence="1">
    <location>
        <begin position="156"/>
        <end position="199"/>
    </location>
</feature>
<dbReference type="Gene3D" id="1.10.30.50">
    <property type="match status" value="1"/>
</dbReference>
<accession>G7GUX0</accession>
<evidence type="ECO:0000313" key="2">
    <source>
        <dbReference type="EMBL" id="GAB07395.1"/>
    </source>
</evidence>
<feature type="compositionally biased region" description="Pro residues" evidence="1">
    <location>
        <begin position="162"/>
        <end position="171"/>
    </location>
</feature>
<gene>
    <name evidence="2" type="ORF">GOAMR_64_00780</name>
</gene>
<keyword evidence="3" id="KW-1185">Reference proteome</keyword>
<dbReference type="EMBL" id="BAED01000064">
    <property type="protein sequence ID" value="GAB07395.1"/>
    <property type="molecule type" value="Genomic_DNA"/>
</dbReference>
<dbReference type="STRING" id="1075090.GOAMR_64_00780"/>